<keyword evidence="2 6" id="KW-0378">Hydrolase</keyword>
<dbReference type="GO" id="GO:0003724">
    <property type="term" value="F:RNA helicase activity"/>
    <property type="evidence" value="ECO:0007669"/>
    <property type="project" value="UniProtKB-EC"/>
</dbReference>
<evidence type="ECO:0000259" key="8">
    <source>
        <dbReference type="PROSITE" id="PS51192"/>
    </source>
</evidence>
<evidence type="ECO:0000256" key="1">
    <source>
        <dbReference type="ARBA" id="ARBA00022741"/>
    </source>
</evidence>
<feature type="region of interest" description="Disordered" evidence="7">
    <location>
        <begin position="920"/>
        <end position="1135"/>
    </location>
</feature>
<dbReference type="InterPro" id="IPR027417">
    <property type="entry name" value="P-loop_NTPase"/>
</dbReference>
<gene>
    <name evidence="10" type="ORF">BN1204_066580</name>
</gene>
<evidence type="ECO:0000256" key="3">
    <source>
        <dbReference type="ARBA" id="ARBA00022806"/>
    </source>
</evidence>
<feature type="compositionally biased region" description="Acidic residues" evidence="7">
    <location>
        <begin position="147"/>
        <end position="167"/>
    </location>
</feature>
<dbReference type="InterPro" id="IPR014001">
    <property type="entry name" value="Helicase_ATP-bd"/>
</dbReference>
<keyword evidence="3 6" id="KW-0347">Helicase</keyword>
<feature type="compositionally biased region" description="Basic and acidic residues" evidence="7">
    <location>
        <begin position="398"/>
        <end position="412"/>
    </location>
</feature>
<feature type="region of interest" description="Disordered" evidence="7">
    <location>
        <begin position="398"/>
        <end position="452"/>
    </location>
</feature>
<feature type="compositionally biased region" description="Basic residues" evidence="7">
    <location>
        <begin position="61"/>
        <end position="75"/>
    </location>
</feature>
<dbReference type="SUPFAM" id="SSF52540">
    <property type="entry name" value="P-loop containing nucleoside triphosphate hydrolases"/>
    <property type="match status" value="2"/>
</dbReference>
<dbReference type="InterPro" id="IPR025313">
    <property type="entry name" value="SPB4-like_CTE"/>
</dbReference>
<evidence type="ECO:0000256" key="6">
    <source>
        <dbReference type="RuleBase" id="RU365068"/>
    </source>
</evidence>
<proteinExistence type="inferred from homology"/>
<dbReference type="Pfam" id="PF00271">
    <property type="entry name" value="Helicase_C"/>
    <property type="match status" value="1"/>
</dbReference>
<feature type="compositionally biased region" description="Basic and acidic residues" evidence="7">
    <location>
        <begin position="981"/>
        <end position="998"/>
    </location>
</feature>
<name>A0A0F7URA0_NEOCL</name>
<feature type="compositionally biased region" description="Acidic residues" evidence="7">
    <location>
        <begin position="174"/>
        <end position="187"/>
    </location>
</feature>
<dbReference type="InterPro" id="IPR000629">
    <property type="entry name" value="RNA-helicase_DEAD-box_CS"/>
</dbReference>
<dbReference type="PROSITE" id="PS51194">
    <property type="entry name" value="HELICASE_CTER"/>
    <property type="match status" value="1"/>
</dbReference>
<evidence type="ECO:0000256" key="2">
    <source>
        <dbReference type="ARBA" id="ARBA00022801"/>
    </source>
</evidence>
<dbReference type="GO" id="GO:0005524">
    <property type="term" value="F:ATP binding"/>
    <property type="evidence" value="ECO:0007669"/>
    <property type="project" value="UniProtKB-UniRule"/>
</dbReference>
<evidence type="ECO:0000313" key="10">
    <source>
        <dbReference type="EMBL" id="CEL70995.1"/>
    </source>
</evidence>
<dbReference type="InterPro" id="IPR001650">
    <property type="entry name" value="Helicase_C-like"/>
</dbReference>
<dbReference type="InterPro" id="IPR011545">
    <property type="entry name" value="DEAD/DEAH_box_helicase_dom"/>
</dbReference>
<feature type="region of interest" description="Disordered" evidence="7">
    <location>
        <begin position="514"/>
        <end position="538"/>
    </location>
</feature>
<dbReference type="GO" id="GO:0003723">
    <property type="term" value="F:RNA binding"/>
    <property type="evidence" value="ECO:0007669"/>
    <property type="project" value="UniProtKB-UniRule"/>
</dbReference>
<dbReference type="EC" id="3.6.4.13" evidence="6"/>
<feature type="region of interest" description="Disordered" evidence="7">
    <location>
        <begin position="555"/>
        <end position="574"/>
    </location>
</feature>
<comment type="catalytic activity">
    <reaction evidence="6">
        <text>ATP + H2O = ADP + phosphate + H(+)</text>
        <dbReference type="Rhea" id="RHEA:13065"/>
        <dbReference type="ChEBI" id="CHEBI:15377"/>
        <dbReference type="ChEBI" id="CHEBI:15378"/>
        <dbReference type="ChEBI" id="CHEBI:30616"/>
        <dbReference type="ChEBI" id="CHEBI:43474"/>
        <dbReference type="ChEBI" id="CHEBI:456216"/>
        <dbReference type="EC" id="3.6.4.13"/>
    </reaction>
</comment>
<dbReference type="AlphaFoldDB" id="A0A0F7URA0"/>
<evidence type="ECO:0000256" key="4">
    <source>
        <dbReference type="ARBA" id="ARBA00022840"/>
    </source>
</evidence>
<feature type="compositionally biased region" description="Basic and acidic residues" evidence="7">
    <location>
        <begin position="1026"/>
        <end position="1043"/>
    </location>
</feature>
<evidence type="ECO:0000256" key="5">
    <source>
        <dbReference type="ARBA" id="ARBA00022884"/>
    </source>
</evidence>
<dbReference type="PANTHER" id="PTHR24031">
    <property type="entry name" value="RNA HELICASE"/>
    <property type="match status" value="1"/>
</dbReference>
<keyword evidence="5 6" id="KW-0694">RNA-binding</keyword>
<dbReference type="EMBL" id="LN714487">
    <property type="protein sequence ID" value="CEL70995.1"/>
    <property type="molecule type" value="Genomic_DNA"/>
</dbReference>
<feature type="compositionally biased region" description="Acidic residues" evidence="7">
    <location>
        <begin position="688"/>
        <end position="711"/>
    </location>
</feature>
<comment type="similarity">
    <text evidence="6">Belongs to the DEAD box helicase family.</text>
</comment>
<protein>
    <recommendedName>
        <fullName evidence="6">ATP-dependent RNA helicase</fullName>
        <ecNumber evidence="6">3.6.4.13</ecNumber>
    </recommendedName>
</protein>
<keyword evidence="1 6" id="KW-0547">Nucleotide-binding</keyword>
<accession>A0A0F7URA0</accession>
<feature type="compositionally biased region" description="Acidic residues" evidence="7">
    <location>
        <begin position="413"/>
        <end position="424"/>
    </location>
</feature>
<evidence type="ECO:0000259" key="9">
    <source>
        <dbReference type="PROSITE" id="PS51194"/>
    </source>
</evidence>
<feature type="compositionally biased region" description="Low complexity" evidence="7">
    <location>
        <begin position="34"/>
        <end position="47"/>
    </location>
</feature>
<dbReference type="PROSITE" id="PS00039">
    <property type="entry name" value="DEAD_ATP_HELICASE"/>
    <property type="match status" value="1"/>
</dbReference>
<dbReference type="CDD" id="cd18787">
    <property type="entry name" value="SF2_C_DEAD"/>
    <property type="match status" value="1"/>
</dbReference>
<comment type="domain">
    <text evidence="6">The Q motif is unique to and characteristic of the DEAD box family of RNA helicases and controls ATP binding and hydrolysis.</text>
</comment>
<dbReference type="PROSITE" id="PS51192">
    <property type="entry name" value="HELICASE_ATP_BIND_1"/>
    <property type="match status" value="1"/>
</dbReference>
<comment type="function">
    <text evidence="6">RNA helicase.</text>
</comment>
<feature type="region of interest" description="Disordered" evidence="7">
    <location>
        <begin position="670"/>
        <end position="711"/>
    </location>
</feature>
<evidence type="ECO:0000256" key="7">
    <source>
        <dbReference type="SAM" id="MobiDB-lite"/>
    </source>
</evidence>
<reference evidence="10" key="1">
    <citation type="journal article" date="2015" name="PLoS ONE">
        <title>Comprehensive Evaluation of Toxoplasma gondii VEG and Neospora caninum LIV Genomes with Tachyzoite Stage Transcriptome and Proteome Defines Novel Transcript Features.</title>
        <authorList>
            <person name="Ramaprasad A."/>
            <person name="Mourier T."/>
            <person name="Naeem R."/>
            <person name="Malas T.B."/>
            <person name="Moussa E."/>
            <person name="Panigrahi A."/>
            <person name="Vermont S.J."/>
            <person name="Otto T.D."/>
            <person name="Wastling J."/>
            <person name="Pain A."/>
        </authorList>
    </citation>
    <scope>NUCLEOTIDE SEQUENCE</scope>
    <source>
        <strain evidence="10">Liverpool</strain>
    </source>
</reference>
<dbReference type="Pfam" id="PF00270">
    <property type="entry name" value="DEAD"/>
    <property type="match status" value="1"/>
</dbReference>
<keyword evidence="4 6" id="KW-0067">ATP-binding</keyword>
<dbReference type="GO" id="GO:0016887">
    <property type="term" value="F:ATP hydrolysis activity"/>
    <property type="evidence" value="ECO:0007669"/>
    <property type="project" value="RHEA"/>
</dbReference>
<feature type="region of interest" description="Disordered" evidence="7">
    <location>
        <begin position="1"/>
        <end position="192"/>
    </location>
</feature>
<dbReference type="SMART" id="SM00487">
    <property type="entry name" value="DEXDc"/>
    <property type="match status" value="1"/>
</dbReference>
<dbReference type="SMART" id="SM01178">
    <property type="entry name" value="DUF4217"/>
    <property type="match status" value="1"/>
</dbReference>
<feature type="domain" description="Helicase ATP-binding" evidence="8">
    <location>
        <begin position="227"/>
        <end position="494"/>
    </location>
</feature>
<organism evidence="10">
    <name type="scientific">Neospora caninum (strain Liverpool)</name>
    <dbReference type="NCBI Taxonomy" id="572307"/>
    <lineage>
        <taxon>Eukaryota</taxon>
        <taxon>Sar</taxon>
        <taxon>Alveolata</taxon>
        <taxon>Apicomplexa</taxon>
        <taxon>Conoidasida</taxon>
        <taxon>Coccidia</taxon>
        <taxon>Eucoccidiorida</taxon>
        <taxon>Eimeriorina</taxon>
        <taxon>Sarcocystidae</taxon>
        <taxon>Neospora</taxon>
    </lineage>
</organism>
<sequence>MRIHASRKGVETTPSLRSVCRQKREYDEVPGALRRPAAVPLSASSASPRRRNSLLPNGGKERRRMQTQKNKRRGIFPRGSRNASHAYGVQRELPSGPRRALAAAESSKQNRRKEQSDEGSEEQSEEKSDGDYEEESGAGEEERGDERDEEREDEGEDAEGEEEEGDGDDGKEAAEEEGGEDGSDCGDDSLFSSSAFSQMEGVLHTRLVRTLNHHGFRRLTAIQHLAIPTVLHGHDTLVQCFTGSGKTLCFVVPLLQQLLLEHERTGKSLKRSDGTRGLLLMPTRELAVQACTQISRLAQLFPWIVVAAVTGGEKKQSEKRRLRAGVTILLCTPGRVLDHLATTSCFEVSALHLLVLDEADRLLDLGFEAKLKKIVTMLAEKKAEQLEMKALRQQILEEQGRDARDAEAREGSDNESEASDEDSDAPAAPAGKKTRVDTTKRNPGFSDSADATSSEAAAAALSGRDGFQVIMASATLTPQVERLAAFCLRQEPQWVSLDRYHTPLLAHLAATNTEVPPLSRGSPRKAAESPQRRGLAVSSTERSFRFPCCCALSPAAPDSSSARAQGDEAAGEEPRFHVPSQLRQYYLQLSSPRMRLLPLLALLLQVAKTGNGKAIVFVSCCDAVEHFHTLLQRLRWPGPILDREQRQRQKERLAFLRRIQGGAARQALRRAARGLEEKKKRRKRELSGEEDAPTESESESDEEDEDEDEAGDELLGDHVLSGVSLFKLHGQMGRDDRLGYLKEFSEAPGAAVLFATDVAARGLNLPYVTWIAQFDLPQQVEEYVHRIGRTARLGKEGNALIFLLDCESGYAEYLQQRGFSSLQEMDESRMLETLFASHMPEYLRHLENPTSFLVKQFAAFVAERPSLLQTARRAFLGTLRALRCLGKEARAVCSHASLHTGHLATSFGLNETPREAAMRLKTGESPRPVPSGKGAAGGFGSRPGQKGLPGTAGRSSRPAPKDRKARKQVPQFGASSSLAGGRRDKEGRGGRAEDRAEIEVVPGTHVGSSGPKKAEKRDSLSTPKASDPDAARAAERLRVKGDLLRFAGKSGKREKASFASSSGARKRPRPDAAGEGAKARKKGRREELANGRKAGFSKPFSNKKGEAQRGTGNKAGGGVSHARRIRNLSQSEFAA</sequence>
<feature type="domain" description="Helicase C-terminal" evidence="9">
    <location>
        <begin position="667"/>
        <end position="847"/>
    </location>
</feature>
<dbReference type="Gene3D" id="3.40.50.300">
    <property type="entry name" value="P-loop containing nucleotide triphosphate hydrolases"/>
    <property type="match status" value="2"/>
</dbReference>
<dbReference type="SMART" id="SM00490">
    <property type="entry name" value="HELICc"/>
    <property type="match status" value="1"/>
</dbReference>